<keyword evidence="1" id="KW-0472">Membrane</keyword>
<dbReference type="EMBL" id="CM000361">
    <property type="protein sequence ID" value="EDX04456.1"/>
    <property type="molecule type" value="Genomic_DNA"/>
</dbReference>
<feature type="transmembrane region" description="Helical" evidence="1">
    <location>
        <begin position="60"/>
        <end position="86"/>
    </location>
</feature>
<name>B4Q8P1_DROSI</name>
<dbReference type="STRING" id="7240.B4Q8P1"/>
<proteinExistence type="predicted"/>
<keyword evidence="3" id="KW-1185">Reference proteome</keyword>
<reference evidence="2 3" key="1">
    <citation type="journal article" date="2007" name="Nature">
        <title>Evolution of genes and genomes on the Drosophila phylogeny.</title>
        <authorList>
            <consortium name="Drosophila 12 Genomes Consortium"/>
            <person name="Clark A.G."/>
            <person name="Eisen M.B."/>
            <person name="Smith D.R."/>
            <person name="Bergman C.M."/>
            <person name="Oliver B."/>
            <person name="Markow T.A."/>
            <person name="Kaufman T.C."/>
            <person name="Kellis M."/>
            <person name="Gelbart W."/>
            <person name="Iyer V.N."/>
            <person name="Pollard D.A."/>
            <person name="Sackton T.B."/>
            <person name="Larracuente A.M."/>
            <person name="Singh N.D."/>
            <person name="Abad J.P."/>
            <person name="Abt D.N."/>
            <person name="Adryan B."/>
            <person name="Aguade M."/>
            <person name="Akashi H."/>
            <person name="Anderson W.W."/>
            <person name="Aquadro C.F."/>
            <person name="Ardell D.H."/>
            <person name="Arguello R."/>
            <person name="Artieri C.G."/>
            <person name="Barbash D.A."/>
            <person name="Barker D."/>
            <person name="Barsanti P."/>
            <person name="Batterham P."/>
            <person name="Batzoglou S."/>
            <person name="Begun D."/>
            <person name="Bhutkar A."/>
            <person name="Blanco E."/>
            <person name="Bosak S.A."/>
            <person name="Bradley R.K."/>
            <person name="Brand A.D."/>
            <person name="Brent M.R."/>
            <person name="Brooks A.N."/>
            <person name="Brown R.H."/>
            <person name="Butlin R.K."/>
            <person name="Caggese C."/>
            <person name="Calvi B.R."/>
            <person name="Bernardo de Carvalho A."/>
            <person name="Caspi A."/>
            <person name="Castrezana S."/>
            <person name="Celniker S.E."/>
            <person name="Chang J.L."/>
            <person name="Chapple C."/>
            <person name="Chatterji S."/>
            <person name="Chinwalla A."/>
            <person name="Civetta A."/>
            <person name="Clifton S.W."/>
            <person name="Comeron J.M."/>
            <person name="Costello J.C."/>
            <person name="Coyne J.A."/>
            <person name="Daub J."/>
            <person name="David R.G."/>
            <person name="Delcher A.L."/>
            <person name="Delehaunty K."/>
            <person name="Do C.B."/>
            <person name="Ebling H."/>
            <person name="Edwards K."/>
            <person name="Eickbush T."/>
            <person name="Evans J.D."/>
            <person name="Filipski A."/>
            <person name="Findeiss S."/>
            <person name="Freyhult E."/>
            <person name="Fulton L."/>
            <person name="Fulton R."/>
            <person name="Garcia A.C."/>
            <person name="Gardiner A."/>
            <person name="Garfield D.A."/>
            <person name="Garvin B.E."/>
            <person name="Gibson G."/>
            <person name="Gilbert D."/>
            <person name="Gnerre S."/>
            <person name="Godfrey J."/>
            <person name="Good R."/>
            <person name="Gotea V."/>
            <person name="Gravely B."/>
            <person name="Greenberg A.J."/>
            <person name="Griffiths-Jones S."/>
            <person name="Gross S."/>
            <person name="Guigo R."/>
            <person name="Gustafson E.A."/>
            <person name="Haerty W."/>
            <person name="Hahn M.W."/>
            <person name="Halligan D.L."/>
            <person name="Halpern A.L."/>
            <person name="Halter G.M."/>
            <person name="Han M.V."/>
            <person name="Heger A."/>
            <person name="Hillier L."/>
            <person name="Hinrichs A.S."/>
            <person name="Holmes I."/>
            <person name="Hoskins R.A."/>
            <person name="Hubisz M.J."/>
            <person name="Hultmark D."/>
            <person name="Huntley M.A."/>
            <person name="Jaffe D.B."/>
            <person name="Jagadeeshan S."/>
            <person name="Jeck W.R."/>
            <person name="Johnson J."/>
            <person name="Jones C.D."/>
            <person name="Jordan W.C."/>
            <person name="Karpen G.H."/>
            <person name="Kataoka E."/>
            <person name="Keightley P.D."/>
            <person name="Kheradpour P."/>
            <person name="Kirkness E.F."/>
            <person name="Koerich L.B."/>
            <person name="Kristiansen K."/>
            <person name="Kudrna D."/>
            <person name="Kulathinal R.J."/>
            <person name="Kumar S."/>
            <person name="Kwok R."/>
            <person name="Lander E."/>
            <person name="Langley C.H."/>
            <person name="Lapoint R."/>
            <person name="Lazzaro B.P."/>
            <person name="Lee S.J."/>
            <person name="Levesque L."/>
            <person name="Li R."/>
            <person name="Lin C.F."/>
            <person name="Lin M.F."/>
            <person name="Lindblad-Toh K."/>
            <person name="Llopart A."/>
            <person name="Long M."/>
            <person name="Low L."/>
            <person name="Lozovsky E."/>
            <person name="Lu J."/>
            <person name="Luo M."/>
            <person name="Machado C.A."/>
            <person name="Makalowski W."/>
            <person name="Marzo M."/>
            <person name="Matsuda M."/>
            <person name="Matzkin L."/>
            <person name="McAllister B."/>
            <person name="McBride C.S."/>
            <person name="McKernan B."/>
            <person name="McKernan K."/>
            <person name="Mendez-Lago M."/>
            <person name="Minx P."/>
            <person name="Mollenhauer M.U."/>
            <person name="Montooth K."/>
            <person name="Mount S.M."/>
            <person name="Mu X."/>
            <person name="Myers E."/>
            <person name="Negre B."/>
            <person name="Newfeld S."/>
            <person name="Nielsen R."/>
            <person name="Noor M.A."/>
            <person name="O'Grady P."/>
            <person name="Pachter L."/>
            <person name="Papaceit M."/>
            <person name="Parisi M.J."/>
            <person name="Parisi M."/>
            <person name="Parts L."/>
            <person name="Pedersen J.S."/>
            <person name="Pesole G."/>
            <person name="Phillippy A.M."/>
            <person name="Ponting C.P."/>
            <person name="Pop M."/>
            <person name="Porcelli D."/>
            <person name="Powell J.R."/>
            <person name="Prohaska S."/>
            <person name="Pruitt K."/>
            <person name="Puig M."/>
            <person name="Quesneville H."/>
            <person name="Ram K.R."/>
            <person name="Rand D."/>
            <person name="Rasmussen M.D."/>
            <person name="Reed L.K."/>
            <person name="Reenan R."/>
            <person name="Reily A."/>
            <person name="Remington K.A."/>
            <person name="Rieger T.T."/>
            <person name="Ritchie M.G."/>
            <person name="Robin C."/>
            <person name="Rogers Y.H."/>
            <person name="Rohde C."/>
            <person name="Rozas J."/>
            <person name="Rubenfield M.J."/>
            <person name="Ruiz A."/>
            <person name="Russo S."/>
            <person name="Salzberg S.L."/>
            <person name="Sanchez-Gracia A."/>
            <person name="Saranga D.J."/>
            <person name="Sato H."/>
            <person name="Schaeffer S.W."/>
            <person name="Schatz M.C."/>
            <person name="Schlenke T."/>
            <person name="Schwartz R."/>
            <person name="Segarra C."/>
            <person name="Singh R.S."/>
            <person name="Sirot L."/>
            <person name="Sirota M."/>
            <person name="Sisneros N.B."/>
            <person name="Smith C.D."/>
            <person name="Smith T.F."/>
            <person name="Spieth J."/>
            <person name="Stage D.E."/>
            <person name="Stark A."/>
            <person name="Stephan W."/>
            <person name="Strausberg R.L."/>
            <person name="Strempel S."/>
            <person name="Sturgill D."/>
            <person name="Sutton G."/>
            <person name="Sutton G.G."/>
            <person name="Tao W."/>
            <person name="Teichmann S."/>
            <person name="Tobari Y.N."/>
            <person name="Tomimura Y."/>
            <person name="Tsolas J.M."/>
            <person name="Valente V.L."/>
            <person name="Venter E."/>
            <person name="Venter J.C."/>
            <person name="Vicario S."/>
            <person name="Vieira F.G."/>
            <person name="Vilella A.J."/>
            <person name="Villasante A."/>
            <person name="Walenz B."/>
            <person name="Wang J."/>
            <person name="Wasserman M."/>
            <person name="Watts T."/>
            <person name="Wilson D."/>
            <person name="Wilson R.K."/>
            <person name="Wing R.A."/>
            <person name="Wolfner M.F."/>
            <person name="Wong A."/>
            <person name="Wong G.K."/>
            <person name="Wu C.I."/>
            <person name="Wu G."/>
            <person name="Yamamoto D."/>
            <person name="Yang H.P."/>
            <person name="Yang S.P."/>
            <person name="Yorke J.A."/>
            <person name="Yoshida K."/>
            <person name="Zdobnov E."/>
            <person name="Zhang P."/>
            <person name="Zhang Y."/>
            <person name="Zimin A.V."/>
            <person name="Baldwin J."/>
            <person name="Abdouelleil A."/>
            <person name="Abdulkadir J."/>
            <person name="Abebe A."/>
            <person name="Abera B."/>
            <person name="Abreu J."/>
            <person name="Acer S.C."/>
            <person name="Aftuck L."/>
            <person name="Alexander A."/>
            <person name="An P."/>
            <person name="Anderson E."/>
            <person name="Anderson S."/>
            <person name="Arachi H."/>
            <person name="Azer M."/>
            <person name="Bachantsang P."/>
            <person name="Barry A."/>
            <person name="Bayul T."/>
            <person name="Berlin A."/>
            <person name="Bessette D."/>
            <person name="Bloom T."/>
            <person name="Blye J."/>
            <person name="Boguslavskiy L."/>
            <person name="Bonnet C."/>
            <person name="Boukhgalter B."/>
            <person name="Bourzgui I."/>
            <person name="Brown A."/>
            <person name="Cahill P."/>
            <person name="Channer S."/>
            <person name="Cheshatsang Y."/>
            <person name="Chuda L."/>
            <person name="Citroen M."/>
            <person name="Collymore A."/>
            <person name="Cooke P."/>
            <person name="Costello M."/>
            <person name="D'Aco K."/>
            <person name="Daza R."/>
            <person name="De Haan G."/>
            <person name="DeGray S."/>
            <person name="DeMaso C."/>
            <person name="Dhargay N."/>
            <person name="Dooley K."/>
            <person name="Dooley E."/>
            <person name="Doricent M."/>
            <person name="Dorje P."/>
            <person name="Dorjee K."/>
            <person name="Dupes A."/>
            <person name="Elong R."/>
            <person name="Falk J."/>
            <person name="Farina A."/>
            <person name="Faro S."/>
            <person name="Ferguson D."/>
            <person name="Fisher S."/>
            <person name="Foley C.D."/>
            <person name="Franke A."/>
            <person name="Friedrich D."/>
            <person name="Gadbois L."/>
            <person name="Gearin G."/>
            <person name="Gearin C.R."/>
            <person name="Giannoukos G."/>
            <person name="Goode T."/>
            <person name="Graham J."/>
            <person name="Grandbois E."/>
            <person name="Grewal S."/>
            <person name="Gyaltsen K."/>
            <person name="Hafez N."/>
            <person name="Hagos B."/>
            <person name="Hall J."/>
            <person name="Henson C."/>
            <person name="Hollinger A."/>
            <person name="Honan T."/>
            <person name="Huard M.D."/>
            <person name="Hughes L."/>
            <person name="Hurhula B."/>
            <person name="Husby M.E."/>
            <person name="Kamat A."/>
            <person name="Kanga B."/>
            <person name="Kashin S."/>
            <person name="Khazanovich D."/>
            <person name="Kisner P."/>
            <person name="Lance K."/>
            <person name="Lara M."/>
            <person name="Lee W."/>
            <person name="Lennon N."/>
            <person name="Letendre F."/>
            <person name="LeVine R."/>
            <person name="Lipovsky A."/>
            <person name="Liu X."/>
            <person name="Liu J."/>
            <person name="Liu S."/>
            <person name="Lokyitsang T."/>
            <person name="Lokyitsang Y."/>
            <person name="Lubonja R."/>
            <person name="Lui A."/>
            <person name="MacDonald P."/>
            <person name="Magnisalis V."/>
            <person name="Maru K."/>
            <person name="Matthews C."/>
            <person name="McCusker W."/>
            <person name="McDonough S."/>
            <person name="Mehta T."/>
            <person name="Meldrim J."/>
            <person name="Meneus L."/>
            <person name="Mihai O."/>
            <person name="Mihalev A."/>
            <person name="Mihova T."/>
            <person name="Mittelman R."/>
            <person name="Mlenga V."/>
            <person name="Montmayeur A."/>
            <person name="Mulrain L."/>
            <person name="Navidi A."/>
            <person name="Naylor J."/>
            <person name="Negash T."/>
            <person name="Nguyen T."/>
            <person name="Nguyen N."/>
            <person name="Nicol R."/>
            <person name="Norbu C."/>
            <person name="Norbu N."/>
            <person name="Novod N."/>
            <person name="O'Neill B."/>
            <person name="Osman S."/>
            <person name="Markiewicz E."/>
            <person name="Oyono O.L."/>
            <person name="Patti C."/>
            <person name="Phunkhang P."/>
            <person name="Pierre F."/>
            <person name="Priest M."/>
            <person name="Raghuraman S."/>
            <person name="Rege F."/>
            <person name="Reyes R."/>
            <person name="Rise C."/>
            <person name="Rogov P."/>
            <person name="Ross K."/>
            <person name="Ryan E."/>
            <person name="Settipalli S."/>
            <person name="Shea T."/>
            <person name="Sherpa N."/>
            <person name="Shi L."/>
            <person name="Shih D."/>
            <person name="Sparrow T."/>
            <person name="Spaulding J."/>
            <person name="Stalker J."/>
            <person name="Stange-Thomann N."/>
            <person name="Stavropoulos S."/>
            <person name="Stone C."/>
            <person name="Strader C."/>
            <person name="Tesfaye S."/>
            <person name="Thomson T."/>
            <person name="Thoulutsang Y."/>
            <person name="Thoulutsang D."/>
            <person name="Topham K."/>
            <person name="Topping I."/>
            <person name="Tsamla T."/>
            <person name="Vassiliev H."/>
            <person name="Vo A."/>
            <person name="Wangchuk T."/>
            <person name="Wangdi T."/>
            <person name="Weiand M."/>
            <person name="Wilkinson J."/>
            <person name="Wilson A."/>
            <person name="Yadav S."/>
            <person name="Young G."/>
            <person name="Yu Q."/>
            <person name="Zembek L."/>
            <person name="Zhong D."/>
            <person name="Zimmer A."/>
            <person name="Zwirko Z."/>
            <person name="Jaffe D.B."/>
            <person name="Alvarez P."/>
            <person name="Brockman W."/>
            <person name="Butler J."/>
            <person name="Chin C."/>
            <person name="Gnerre S."/>
            <person name="Grabherr M."/>
            <person name="Kleber M."/>
            <person name="Mauceli E."/>
            <person name="MacCallum I."/>
        </authorList>
    </citation>
    <scope>NUCLEOTIDE SEQUENCE [LARGE SCALE GENOMIC DNA]</scope>
    <source>
        <strain evidence="3">white501</strain>
    </source>
</reference>
<organism evidence="2 3">
    <name type="scientific">Drosophila simulans</name>
    <name type="common">Fruit fly</name>
    <dbReference type="NCBI Taxonomy" id="7240"/>
    <lineage>
        <taxon>Eukaryota</taxon>
        <taxon>Metazoa</taxon>
        <taxon>Ecdysozoa</taxon>
        <taxon>Arthropoda</taxon>
        <taxon>Hexapoda</taxon>
        <taxon>Insecta</taxon>
        <taxon>Pterygota</taxon>
        <taxon>Neoptera</taxon>
        <taxon>Endopterygota</taxon>
        <taxon>Diptera</taxon>
        <taxon>Brachycera</taxon>
        <taxon>Muscomorpha</taxon>
        <taxon>Ephydroidea</taxon>
        <taxon>Drosophilidae</taxon>
        <taxon>Drosophila</taxon>
        <taxon>Sophophora</taxon>
    </lineage>
</organism>
<dbReference type="PhylomeDB" id="B4Q8P1"/>
<feature type="transmembrane region" description="Helical" evidence="1">
    <location>
        <begin position="12"/>
        <end position="29"/>
    </location>
</feature>
<sequence length="103" mass="11776">MKLQSHSFPPIHFFLQGLFWSLACIWLIYPEKRIPHLKNEAMNSTSAYPFLYTNYLPTEFLINGIVSACLTIVNVICIFITAIIVLKIKEVSAPYTASPDLKR</sequence>
<dbReference type="AlphaFoldDB" id="B4Q8P1"/>
<dbReference type="OMA" id="VICIFAT"/>
<keyword evidence="1" id="KW-0812">Transmembrane</keyword>
<dbReference type="HOGENOM" id="CLU_122083_0_0_1"/>
<accession>B4Q8P1</accession>
<dbReference type="PANTHER" id="PTHR20992">
    <property type="entry name" value="AT15442P-RELATED"/>
    <property type="match status" value="1"/>
</dbReference>
<keyword evidence="1" id="KW-1133">Transmembrane helix</keyword>
<dbReference type="Proteomes" id="UP000000304">
    <property type="component" value="Chromosome 2L"/>
</dbReference>
<protein>
    <submittedName>
        <fullName evidence="2">GD23658</fullName>
    </submittedName>
</protein>
<dbReference type="PROSITE" id="PS51257">
    <property type="entry name" value="PROKAR_LIPOPROTEIN"/>
    <property type="match status" value="1"/>
</dbReference>
<gene>
    <name evidence="2" type="primary">Dsim\GD23658</name>
    <name evidence="2" type="ORF">Dsim_GD23658</name>
</gene>
<dbReference type="InterPro" id="IPR005240">
    <property type="entry name" value="DUF389"/>
</dbReference>
<dbReference type="Bgee" id="FBgn0195034">
    <property type="expression patterns" value="Expressed in adult organism"/>
</dbReference>
<dbReference type="OrthoDB" id="543859at2759"/>
<evidence type="ECO:0000313" key="3">
    <source>
        <dbReference type="Proteomes" id="UP000000304"/>
    </source>
</evidence>
<dbReference type="PANTHER" id="PTHR20992:SF12">
    <property type="entry name" value="IP07646P"/>
    <property type="match status" value="1"/>
</dbReference>
<evidence type="ECO:0000313" key="2">
    <source>
        <dbReference type="EMBL" id="EDX04456.1"/>
    </source>
</evidence>
<evidence type="ECO:0000256" key="1">
    <source>
        <dbReference type="SAM" id="Phobius"/>
    </source>
</evidence>